<feature type="transmembrane region" description="Helical" evidence="1">
    <location>
        <begin position="37"/>
        <end position="59"/>
    </location>
</feature>
<dbReference type="AlphaFoldDB" id="A0AAV7PLZ1"/>
<dbReference type="Proteomes" id="UP001066276">
    <property type="component" value="Chromosome 7"/>
</dbReference>
<gene>
    <name evidence="2" type="ORF">NDU88_006760</name>
</gene>
<evidence type="ECO:0000256" key="1">
    <source>
        <dbReference type="SAM" id="Phobius"/>
    </source>
</evidence>
<keyword evidence="3" id="KW-1185">Reference proteome</keyword>
<keyword evidence="1" id="KW-0812">Transmembrane</keyword>
<keyword evidence="1" id="KW-1133">Transmembrane helix</keyword>
<evidence type="ECO:0000313" key="3">
    <source>
        <dbReference type="Proteomes" id="UP001066276"/>
    </source>
</evidence>
<reference evidence="2" key="1">
    <citation type="journal article" date="2022" name="bioRxiv">
        <title>Sequencing and chromosome-scale assembly of the giantPleurodeles waltlgenome.</title>
        <authorList>
            <person name="Brown T."/>
            <person name="Elewa A."/>
            <person name="Iarovenko S."/>
            <person name="Subramanian E."/>
            <person name="Araus A.J."/>
            <person name="Petzold A."/>
            <person name="Susuki M."/>
            <person name="Suzuki K.-i.T."/>
            <person name="Hayashi T."/>
            <person name="Toyoda A."/>
            <person name="Oliveira C."/>
            <person name="Osipova E."/>
            <person name="Leigh N.D."/>
            <person name="Simon A."/>
            <person name="Yun M.H."/>
        </authorList>
    </citation>
    <scope>NUCLEOTIDE SEQUENCE</scope>
    <source>
        <strain evidence="2">20211129_DDA</strain>
        <tissue evidence="2">Liver</tissue>
    </source>
</reference>
<protein>
    <submittedName>
        <fullName evidence="2">Uncharacterized protein</fullName>
    </submittedName>
</protein>
<comment type="caution">
    <text evidence="2">The sequence shown here is derived from an EMBL/GenBank/DDBJ whole genome shotgun (WGS) entry which is preliminary data.</text>
</comment>
<feature type="non-terminal residue" evidence="2">
    <location>
        <position position="62"/>
    </location>
</feature>
<keyword evidence="1" id="KW-0472">Membrane</keyword>
<dbReference type="EMBL" id="JANPWB010000011">
    <property type="protein sequence ID" value="KAJ1128381.1"/>
    <property type="molecule type" value="Genomic_DNA"/>
</dbReference>
<feature type="non-terminal residue" evidence="2">
    <location>
        <position position="1"/>
    </location>
</feature>
<proteinExistence type="predicted"/>
<organism evidence="2 3">
    <name type="scientific">Pleurodeles waltl</name>
    <name type="common">Iberian ribbed newt</name>
    <dbReference type="NCBI Taxonomy" id="8319"/>
    <lineage>
        <taxon>Eukaryota</taxon>
        <taxon>Metazoa</taxon>
        <taxon>Chordata</taxon>
        <taxon>Craniata</taxon>
        <taxon>Vertebrata</taxon>
        <taxon>Euteleostomi</taxon>
        <taxon>Amphibia</taxon>
        <taxon>Batrachia</taxon>
        <taxon>Caudata</taxon>
        <taxon>Salamandroidea</taxon>
        <taxon>Salamandridae</taxon>
        <taxon>Pleurodelinae</taxon>
        <taxon>Pleurodeles</taxon>
    </lineage>
</organism>
<sequence length="62" mass="6630">MAEVMLSEQGRKTHSGAVGEPCAGRTRGHWQTLAKEAGCFCVLDSVFAVLFALDTFLLLTSA</sequence>
<name>A0AAV7PLZ1_PLEWA</name>
<accession>A0AAV7PLZ1</accession>
<evidence type="ECO:0000313" key="2">
    <source>
        <dbReference type="EMBL" id="KAJ1128381.1"/>
    </source>
</evidence>